<protein>
    <submittedName>
        <fullName evidence="3">Myosin heavy</fullName>
    </submittedName>
</protein>
<dbReference type="GeneID" id="94426647"/>
<dbReference type="AlphaFoldDB" id="A0A2C6KFV3"/>
<evidence type="ECO:0000256" key="2">
    <source>
        <dbReference type="SAM" id="MobiDB-lite"/>
    </source>
</evidence>
<organism evidence="3 4">
    <name type="scientific">Cystoisospora suis</name>
    <dbReference type="NCBI Taxonomy" id="483139"/>
    <lineage>
        <taxon>Eukaryota</taxon>
        <taxon>Sar</taxon>
        <taxon>Alveolata</taxon>
        <taxon>Apicomplexa</taxon>
        <taxon>Conoidasida</taxon>
        <taxon>Coccidia</taxon>
        <taxon>Eucoccidiorida</taxon>
        <taxon>Eimeriorina</taxon>
        <taxon>Sarcocystidae</taxon>
        <taxon>Cystoisospora</taxon>
    </lineage>
</organism>
<name>A0A2C6KFV3_9APIC</name>
<feature type="non-terminal residue" evidence="3">
    <location>
        <position position="422"/>
    </location>
</feature>
<evidence type="ECO:0000313" key="3">
    <source>
        <dbReference type="EMBL" id="PHJ22911.1"/>
    </source>
</evidence>
<feature type="coiled-coil region" evidence="1">
    <location>
        <begin position="82"/>
        <end position="234"/>
    </location>
</feature>
<keyword evidence="1" id="KW-0175">Coiled coil</keyword>
<keyword evidence="4" id="KW-1185">Reference proteome</keyword>
<dbReference type="EMBL" id="MIGC01001417">
    <property type="protein sequence ID" value="PHJ22911.1"/>
    <property type="molecule type" value="Genomic_DNA"/>
</dbReference>
<proteinExistence type="predicted"/>
<evidence type="ECO:0000313" key="4">
    <source>
        <dbReference type="Proteomes" id="UP000221165"/>
    </source>
</evidence>
<sequence>MRKWTSLSDADPTDRASSSASNYSESLRPDVVFSDSVGSADLKGLVDLEMEDIDLDLITPKILGQLFDKILECLQVDFKELIDKLKAQNGHLKQDIVSMKKKLQDAVDTNDEQVQELRDMTERVADLETETRELTRQLALMEARLKKYLDQDRELKGLLKDKEVWENERQQLLLQIQKLRDELSIKVDDGGRLHKLTIDLEKLKEITQEKEEKLKILQKQLEAKDKEIESLTLTISMHQSLATVNTPRRETRGSLISPRRPTDFFSSTISSSRRSTIARRYLADVHPSSSTSSIGTSLAGELQEAEIKSSPSEVLVKQIEAIQQKLDQALSDLEKATQVNEKLRADFSQLQKELQEKSAAMAALTLQYEEKSARLRSAQENIKSKDSLLTVANQQLAKAHEASRSQEAEIQALRDELNRAKV</sequence>
<feature type="region of interest" description="Disordered" evidence="2">
    <location>
        <begin position="1"/>
        <end position="22"/>
    </location>
</feature>
<evidence type="ECO:0000256" key="1">
    <source>
        <dbReference type="SAM" id="Coils"/>
    </source>
</evidence>
<reference evidence="3 4" key="1">
    <citation type="journal article" date="2017" name="Int. J. Parasitol.">
        <title>The genome of the protozoan parasite Cystoisospora suis and a reverse vaccinology approach to identify vaccine candidates.</title>
        <authorList>
            <person name="Palmieri N."/>
            <person name="Shrestha A."/>
            <person name="Ruttkowski B."/>
            <person name="Beck T."/>
            <person name="Vogl C."/>
            <person name="Tomley F."/>
            <person name="Blake D.P."/>
            <person name="Joachim A."/>
        </authorList>
    </citation>
    <scope>NUCLEOTIDE SEQUENCE [LARGE SCALE GENOMIC DNA]</scope>
    <source>
        <strain evidence="3 4">Wien I</strain>
    </source>
</reference>
<dbReference type="RefSeq" id="XP_067924588.1">
    <property type="nucleotide sequence ID" value="XM_068063436.1"/>
</dbReference>
<gene>
    <name evidence="3" type="ORF">CSUI_003238</name>
</gene>
<dbReference type="OrthoDB" id="346017at2759"/>
<comment type="caution">
    <text evidence="3">The sequence shown here is derived from an EMBL/GenBank/DDBJ whole genome shotgun (WGS) entry which is preliminary data.</text>
</comment>
<feature type="coiled-coil region" evidence="1">
    <location>
        <begin position="312"/>
        <end position="416"/>
    </location>
</feature>
<dbReference type="Proteomes" id="UP000221165">
    <property type="component" value="Unassembled WGS sequence"/>
</dbReference>
<dbReference type="VEuPathDB" id="ToxoDB:CSUI_003238"/>
<accession>A0A2C6KFV3</accession>